<evidence type="ECO:0000313" key="2">
    <source>
        <dbReference type="Proteomes" id="UP000009235"/>
    </source>
</evidence>
<dbReference type="EMBL" id="CP002786">
    <property type="protein sequence ID" value="AEF38783.1"/>
    <property type="molecule type" value="Genomic_DNA"/>
</dbReference>
<accession>F6EGV9</accession>
<reference evidence="1 2" key="1">
    <citation type="journal article" date="2011" name="J. Bacteriol.">
        <title>Complete genome sequence of Amycolicicoccus subflavus DQS3-9A1T, an actinomycete isolated from crude oil-polluted soil.</title>
        <authorList>
            <person name="Cai M."/>
            <person name="Chen W.M."/>
            <person name="Nie Y."/>
            <person name="Chi C.Q."/>
            <person name="Wang Y.N."/>
            <person name="Tang Y.Q."/>
            <person name="Li G.Y."/>
            <person name="Wu X.L."/>
        </authorList>
    </citation>
    <scope>NUCLEOTIDE SEQUENCE [LARGE SCALE GENOMIC DNA]</scope>
    <source>
        <strain evidence="2">DSM 45089 / DQS3-9A1</strain>
    </source>
</reference>
<dbReference type="Proteomes" id="UP000009235">
    <property type="component" value="Chromosome"/>
</dbReference>
<dbReference type="AlphaFoldDB" id="F6EGV9"/>
<proteinExistence type="predicted"/>
<organism evidence="1 2">
    <name type="scientific">Hoyosella subflava (strain DSM 45089 / JCM 17490 / NBRC 109087 / DQS3-9A1)</name>
    <name type="common">Amycolicicoccus subflavus</name>
    <dbReference type="NCBI Taxonomy" id="443218"/>
    <lineage>
        <taxon>Bacteria</taxon>
        <taxon>Bacillati</taxon>
        <taxon>Actinomycetota</taxon>
        <taxon>Actinomycetes</taxon>
        <taxon>Mycobacteriales</taxon>
        <taxon>Hoyosellaceae</taxon>
        <taxon>Hoyosella</taxon>
    </lineage>
</organism>
<dbReference type="KEGG" id="asd:AS9A_0324"/>
<sequence length="48" mass="5304">MCRPATKARRSSGFAAKHWIEHPDGREPARFDGCLAATRSCAGDEVWT</sequence>
<keyword evidence="2" id="KW-1185">Reference proteome</keyword>
<gene>
    <name evidence="1" type="ordered locus">AS9A_0324</name>
</gene>
<evidence type="ECO:0000313" key="1">
    <source>
        <dbReference type="EMBL" id="AEF38783.1"/>
    </source>
</evidence>
<name>F6EGV9_HOYSD</name>
<protein>
    <submittedName>
        <fullName evidence="1">Uncharacterized protein</fullName>
    </submittedName>
</protein>
<dbReference type="HOGENOM" id="CLU_3148744_0_0_11"/>